<gene>
    <name evidence="2" type="ORF">C4B68_40620</name>
</gene>
<sequence>MWKLTRPDNQHDKLTRDNLLDLQDHQLVRIESVQDDQRQVWVLTARGHQEAKRLLEPKGIRVSVLRREKYHPVTGALLGGSYDDHAAAVTSTAAELHRAGIGHRLGFQTEVAHRLGNGYVQRADLVMRAPASGVPVMLLEIDRRSEDAHDLVHKLRRYWQWGRMLPPGTDKYTADLARSRPDAIEHVDHEKRLWRRVYPPTGREGLAPVAFVFADTTEAKVANTVAVLEEAGRRYWAPRRYDTYHRGITARDYGQAVPVVVTTLEQLQEHGADAAVWRRLGHEGEVTLTAALDNSDGDALYRRQAARADAEEKQRRDAEREAQRPVCTRCGAKFTDERWEETSMRRRRWEAGDLGVCAACHADDVAREQAAAEAARAAAAVSAEPEADDGQEPGGLRGLFRRRA</sequence>
<keyword evidence="2" id="KW-0614">Plasmid</keyword>
<keyword evidence="3" id="KW-1185">Reference proteome</keyword>
<evidence type="ECO:0000256" key="1">
    <source>
        <dbReference type="SAM" id="MobiDB-lite"/>
    </source>
</evidence>
<evidence type="ECO:0008006" key="4">
    <source>
        <dbReference type="Google" id="ProtNLM"/>
    </source>
</evidence>
<name>A0ABM6T540_9ACTN</name>
<dbReference type="InterPro" id="IPR025855">
    <property type="entry name" value="Replic_Relax"/>
</dbReference>
<protein>
    <recommendedName>
        <fullName evidence="4">Protein involved in plasmid replication-relaxation</fullName>
    </recommendedName>
</protein>
<geneLocation type="plasmid" evidence="2 3">
    <name>unnamed2</name>
</geneLocation>
<feature type="region of interest" description="Disordered" evidence="1">
    <location>
        <begin position="377"/>
        <end position="404"/>
    </location>
</feature>
<organism evidence="2 3">
    <name type="scientific">Streptomyces dengpaensis</name>
    <dbReference type="NCBI Taxonomy" id="2049881"/>
    <lineage>
        <taxon>Bacteria</taxon>
        <taxon>Bacillati</taxon>
        <taxon>Actinomycetota</taxon>
        <taxon>Actinomycetes</taxon>
        <taxon>Kitasatosporales</taxon>
        <taxon>Streptomycetaceae</taxon>
        <taxon>Streptomyces</taxon>
    </lineage>
</organism>
<proteinExistence type="predicted"/>
<evidence type="ECO:0000313" key="2">
    <source>
        <dbReference type="EMBL" id="AVH61880.1"/>
    </source>
</evidence>
<dbReference type="Proteomes" id="UP000238413">
    <property type="component" value="Plasmid unnamed2"/>
</dbReference>
<dbReference type="EMBL" id="CP026654">
    <property type="protein sequence ID" value="AVH61880.1"/>
    <property type="molecule type" value="Genomic_DNA"/>
</dbReference>
<evidence type="ECO:0000313" key="3">
    <source>
        <dbReference type="Proteomes" id="UP000238413"/>
    </source>
</evidence>
<accession>A0ABM6T540</accession>
<reference evidence="2 3" key="1">
    <citation type="submission" date="2018-02" db="EMBL/GenBank/DDBJ databases">
        <title>Complete genome sequence of Streptomyces dengpaensis, the producer of angucyclines.</title>
        <authorList>
            <person name="Yumei L."/>
        </authorList>
    </citation>
    <scope>NUCLEOTIDE SEQUENCE [LARGE SCALE GENOMIC DNA]</scope>
    <source>
        <strain evidence="2 3">XZHG99</strain>
        <plasmid evidence="2 3">unnamed2</plasmid>
    </source>
</reference>
<dbReference type="Pfam" id="PF13814">
    <property type="entry name" value="Replic_Relax"/>
    <property type="match status" value="1"/>
</dbReference>